<accession>A0A0X8JMC0</accession>
<organism evidence="1 2">
    <name type="scientific">Desulfovibrio fairfieldensis</name>
    <dbReference type="NCBI Taxonomy" id="44742"/>
    <lineage>
        <taxon>Bacteria</taxon>
        <taxon>Pseudomonadati</taxon>
        <taxon>Thermodesulfobacteriota</taxon>
        <taxon>Desulfovibrionia</taxon>
        <taxon>Desulfovibrionales</taxon>
        <taxon>Desulfovibrionaceae</taxon>
        <taxon>Desulfovibrio</taxon>
    </lineage>
</organism>
<dbReference type="STRING" id="44742.AXF13_15265"/>
<keyword evidence="2" id="KW-1185">Reference proteome</keyword>
<dbReference type="KEGG" id="dfi:AXF13_15265"/>
<evidence type="ECO:0000313" key="2">
    <source>
        <dbReference type="Proteomes" id="UP000069241"/>
    </source>
</evidence>
<dbReference type="EMBL" id="CP014229">
    <property type="protein sequence ID" value="AMD91376.1"/>
    <property type="molecule type" value="Genomic_DNA"/>
</dbReference>
<protein>
    <recommendedName>
        <fullName evidence="3">Nuclease</fullName>
    </recommendedName>
</protein>
<evidence type="ECO:0000313" key="1">
    <source>
        <dbReference type="EMBL" id="AMD91376.1"/>
    </source>
</evidence>
<dbReference type="InterPro" id="IPR011604">
    <property type="entry name" value="PDDEXK-like_dom_sf"/>
</dbReference>
<dbReference type="AlphaFoldDB" id="A0A0X8JMC0"/>
<dbReference type="RefSeq" id="WP_062254514.1">
    <property type="nucleotide sequence ID" value="NZ_CP014229.1"/>
</dbReference>
<gene>
    <name evidence="1" type="ORF">AXF13_15265</name>
</gene>
<reference evidence="2" key="1">
    <citation type="submission" date="2016-02" db="EMBL/GenBank/DDBJ databases">
        <authorList>
            <person name="Holder M.E."/>
            <person name="Ajami N.J."/>
            <person name="Petrosino J.F."/>
        </authorList>
    </citation>
    <scope>NUCLEOTIDE SEQUENCE [LARGE SCALE GENOMIC DNA]</scope>
    <source>
        <strain evidence="2">CCUG 45958</strain>
    </source>
</reference>
<sequence length="387" mass="43269">MDSSDRGKALLELFRQGLANYGQRQTQAMLGDRTAYIGMSDIARYTECPRAAVAGKLLPPGTSLGRLLTLARGHWFEDGVGQCLAALGLHVLPQLEIRHTYRGVPIRAHLDFTLVWELPRPAVRILEVKSMEQLPADPYAAHELQISGQTGLLRRLWNKPTFSLRDKNGRILHDNLTFPQICREHLGLAFPDSVRDVSLEGWLLCLSMKEARAFGPYGYDAESLANIFTQARAFWAQLQDIRTGSLTLDAVPHAQGFHPLCACCRFNADCPKFPQGDYQPQWQPALTRLDALKQSRSTLDAAIKEMEAALKLACQLSGTQNWINTGQHRFRCTTAAGRRSLNREALHDELADIFRFEHLDDIDVDALLSRCEREGAAASRLIINAIS</sequence>
<proteinExistence type="predicted"/>
<dbReference type="Gene3D" id="3.90.320.10">
    <property type="match status" value="1"/>
</dbReference>
<evidence type="ECO:0008006" key="3">
    <source>
        <dbReference type="Google" id="ProtNLM"/>
    </source>
</evidence>
<dbReference type="Proteomes" id="UP000069241">
    <property type="component" value="Chromosome"/>
</dbReference>
<name>A0A0X8JMC0_9BACT</name>